<dbReference type="RefSeq" id="WP_125672436.1">
    <property type="nucleotide sequence ID" value="NZ_RCOS01000146.1"/>
</dbReference>
<dbReference type="Gene3D" id="3.20.20.70">
    <property type="entry name" value="Aldolase class I"/>
    <property type="match status" value="1"/>
</dbReference>
<keyword evidence="2 11" id="KW-0963">Cytoplasm</keyword>
<keyword evidence="6 11" id="KW-0460">Magnesium</keyword>
<evidence type="ECO:0000259" key="12">
    <source>
        <dbReference type="Pfam" id="PF01070"/>
    </source>
</evidence>
<dbReference type="SUPFAM" id="SSF51395">
    <property type="entry name" value="FMN-linked oxidoreductases"/>
    <property type="match status" value="1"/>
</dbReference>
<evidence type="ECO:0000313" key="14">
    <source>
        <dbReference type="Proteomes" id="UP000277582"/>
    </source>
</evidence>
<dbReference type="GO" id="GO:0005737">
    <property type="term" value="C:cytoplasm"/>
    <property type="evidence" value="ECO:0007669"/>
    <property type="project" value="UniProtKB-SubCell"/>
</dbReference>
<dbReference type="PIRSF" id="PIRSF003314">
    <property type="entry name" value="IPP_isomerase"/>
    <property type="match status" value="1"/>
</dbReference>
<comment type="caution">
    <text evidence="13">The sequence shown here is derived from an EMBL/GenBank/DDBJ whole genome shotgun (WGS) entry which is preliminary data.</text>
</comment>
<comment type="cofactor">
    <cofactor evidence="11">
        <name>Mg(2+)</name>
        <dbReference type="ChEBI" id="CHEBI:18420"/>
    </cofactor>
</comment>
<feature type="binding site" evidence="11">
    <location>
        <begin position="96"/>
        <end position="98"/>
    </location>
    <ligand>
        <name>substrate</name>
    </ligand>
</feature>
<evidence type="ECO:0000256" key="8">
    <source>
        <dbReference type="ARBA" id="ARBA00023229"/>
    </source>
</evidence>
<gene>
    <name evidence="11" type="primary">fni</name>
    <name evidence="13" type="ORF">D6D85_13295</name>
</gene>
<comment type="catalytic activity">
    <reaction evidence="11">
        <text>isopentenyl diphosphate = dimethylallyl diphosphate</text>
        <dbReference type="Rhea" id="RHEA:23284"/>
        <dbReference type="ChEBI" id="CHEBI:57623"/>
        <dbReference type="ChEBI" id="CHEBI:128769"/>
        <dbReference type="EC" id="5.3.3.2"/>
    </reaction>
</comment>
<evidence type="ECO:0000256" key="3">
    <source>
        <dbReference type="ARBA" id="ARBA00022630"/>
    </source>
</evidence>
<feature type="domain" description="FMN-dependent dehydrogenase" evidence="12">
    <location>
        <begin position="176"/>
        <end position="334"/>
    </location>
</feature>
<dbReference type="AlphaFoldDB" id="A0A429GFH3"/>
<dbReference type="InterPro" id="IPR013785">
    <property type="entry name" value="Aldolase_TIM"/>
</dbReference>
<organism evidence="13 14">
    <name type="scientific">Candidatus Methanodesulfokora washburnensis</name>
    <dbReference type="NCBI Taxonomy" id="2478471"/>
    <lineage>
        <taxon>Archaea</taxon>
        <taxon>Thermoproteota</taxon>
        <taxon>Candidatus Korarchaeia</taxon>
        <taxon>Candidatus Korarchaeia incertae sedis</taxon>
        <taxon>Candidatus Methanodesulfokora</taxon>
    </lineage>
</organism>
<proteinExistence type="inferred from homology"/>
<feature type="binding site" evidence="11">
    <location>
        <position position="222"/>
    </location>
    <ligand>
        <name>FMN</name>
        <dbReference type="ChEBI" id="CHEBI:58210"/>
    </ligand>
</feature>
<keyword evidence="5 11" id="KW-0479">Metal-binding</keyword>
<comment type="subcellular location">
    <subcellularLocation>
        <location evidence="11">Cytoplasm</location>
    </subcellularLocation>
</comment>
<evidence type="ECO:0000256" key="11">
    <source>
        <dbReference type="HAMAP-Rule" id="MF_00354"/>
    </source>
</evidence>
<dbReference type="EMBL" id="RCOS01000146">
    <property type="protein sequence ID" value="RSN72597.1"/>
    <property type="molecule type" value="Genomic_DNA"/>
</dbReference>
<evidence type="ECO:0000313" key="13">
    <source>
        <dbReference type="EMBL" id="RSN72597.1"/>
    </source>
</evidence>
<evidence type="ECO:0000256" key="1">
    <source>
        <dbReference type="ARBA" id="ARBA00001917"/>
    </source>
</evidence>
<dbReference type="NCBIfam" id="TIGR02151">
    <property type="entry name" value="IPP_isom_2"/>
    <property type="match status" value="1"/>
</dbReference>
<feature type="binding site" evidence="11">
    <location>
        <position position="125"/>
    </location>
    <ligand>
        <name>FMN</name>
        <dbReference type="ChEBI" id="CHEBI:58210"/>
    </ligand>
</feature>
<keyword evidence="14" id="KW-1185">Reference proteome</keyword>
<feature type="binding site" evidence="11">
    <location>
        <begin position="271"/>
        <end position="273"/>
    </location>
    <ligand>
        <name>FMN</name>
        <dbReference type="ChEBI" id="CHEBI:58210"/>
    </ligand>
</feature>
<keyword evidence="3 11" id="KW-0285">Flavoprotein</keyword>
<reference evidence="13 14" key="1">
    <citation type="submission" date="2018-10" db="EMBL/GenBank/DDBJ databases">
        <title>Co-occurring genomic capacity for anaerobic methane metabolism and dissimilatory sulfite reduction discovered in the Korarchaeota.</title>
        <authorList>
            <person name="Mckay L.J."/>
            <person name="Dlakic M."/>
            <person name="Fields M.W."/>
            <person name="Delmont T.O."/>
            <person name="Eren A.M."/>
            <person name="Jay Z.J."/>
            <person name="Klingelsmith K.B."/>
            <person name="Rusch D.B."/>
            <person name="Inskeep W.P."/>
        </authorList>
    </citation>
    <scope>NUCLEOTIDE SEQUENCE [LARGE SCALE GENOMIC DNA]</scope>
    <source>
        <strain evidence="13 14">MDKW</strain>
    </source>
</reference>
<dbReference type="SMART" id="SM01240">
    <property type="entry name" value="IMPDH"/>
    <property type="match status" value="1"/>
</dbReference>
<comment type="subunit">
    <text evidence="10 11">Homooctamer. Dimer of tetramers.</text>
</comment>
<dbReference type="Pfam" id="PF01070">
    <property type="entry name" value="FMN_dh"/>
    <property type="match status" value="1"/>
</dbReference>
<dbReference type="InterPro" id="IPR011179">
    <property type="entry name" value="IPdP_isomerase"/>
</dbReference>
<keyword evidence="7 11" id="KW-0521">NADP</keyword>
<keyword evidence="9 11" id="KW-0413">Isomerase</keyword>
<evidence type="ECO:0000256" key="7">
    <source>
        <dbReference type="ARBA" id="ARBA00022857"/>
    </source>
</evidence>
<comment type="similarity">
    <text evidence="11">Belongs to the IPP isomerase type 2 family.</text>
</comment>
<dbReference type="PANTHER" id="PTHR43665">
    <property type="entry name" value="ISOPENTENYL-DIPHOSPHATE DELTA-ISOMERASE"/>
    <property type="match status" value="1"/>
</dbReference>
<evidence type="ECO:0000256" key="4">
    <source>
        <dbReference type="ARBA" id="ARBA00022643"/>
    </source>
</evidence>
<evidence type="ECO:0000256" key="5">
    <source>
        <dbReference type="ARBA" id="ARBA00022723"/>
    </source>
</evidence>
<dbReference type="GO" id="GO:0070402">
    <property type="term" value="F:NADPH binding"/>
    <property type="evidence" value="ECO:0007669"/>
    <property type="project" value="UniProtKB-UniRule"/>
</dbReference>
<evidence type="ECO:0000256" key="9">
    <source>
        <dbReference type="ARBA" id="ARBA00023235"/>
    </source>
</evidence>
<dbReference type="InterPro" id="IPR000262">
    <property type="entry name" value="FMN-dep_DH"/>
</dbReference>
<feature type="binding site" evidence="11">
    <location>
        <begin position="292"/>
        <end position="293"/>
    </location>
    <ligand>
        <name>FMN</name>
        <dbReference type="ChEBI" id="CHEBI:58210"/>
    </ligand>
</feature>
<accession>A0A429GFH3</accession>
<feature type="binding site" evidence="11">
    <location>
        <position position="160"/>
    </location>
    <ligand>
        <name>substrate</name>
    </ligand>
</feature>
<dbReference type="CDD" id="cd02811">
    <property type="entry name" value="IDI-2_FMN"/>
    <property type="match status" value="1"/>
</dbReference>
<feature type="binding site" evidence="11">
    <location>
        <begin position="66"/>
        <end position="68"/>
    </location>
    <ligand>
        <name>FMN</name>
        <dbReference type="ChEBI" id="CHEBI:58210"/>
    </ligand>
</feature>
<feature type="binding site" evidence="11">
    <location>
        <position position="96"/>
    </location>
    <ligand>
        <name>FMN</name>
        <dbReference type="ChEBI" id="CHEBI:58210"/>
    </ligand>
</feature>
<comment type="caution">
    <text evidence="11">Lacks conserved residue(s) required for the propagation of feature annotation.</text>
</comment>
<comment type="cofactor">
    <cofactor evidence="11">
        <name>NADPH</name>
        <dbReference type="ChEBI" id="CHEBI:57783"/>
    </cofactor>
</comment>
<evidence type="ECO:0000256" key="10">
    <source>
        <dbReference type="ARBA" id="ARBA00025810"/>
    </source>
</evidence>
<dbReference type="Proteomes" id="UP000277582">
    <property type="component" value="Unassembled WGS sequence"/>
</dbReference>
<dbReference type="EC" id="5.3.3.2" evidence="11"/>
<feature type="binding site" evidence="11">
    <location>
        <begin position="8"/>
        <end position="9"/>
    </location>
    <ligand>
        <name>substrate</name>
    </ligand>
</feature>
<dbReference type="GO" id="GO:0016491">
    <property type="term" value="F:oxidoreductase activity"/>
    <property type="evidence" value="ECO:0007669"/>
    <property type="project" value="InterPro"/>
</dbReference>
<keyword evidence="4 11" id="KW-0288">FMN</keyword>
<dbReference type="OrthoDB" id="371955at2157"/>
<name>A0A429GFH3_9CREN</name>
<feature type="binding site" evidence="11">
    <location>
        <position position="161"/>
    </location>
    <ligand>
        <name>Mg(2+)</name>
        <dbReference type="ChEBI" id="CHEBI:18420"/>
    </ligand>
</feature>
<dbReference type="GO" id="GO:0000287">
    <property type="term" value="F:magnesium ion binding"/>
    <property type="evidence" value="ECO:0007669"/>
    <property type="project" value="UniProtKB-UniRule"/>
</dbReference>
<dbReference type="GO" id="GO:0010181">
    <property type="term" value="F:FMN binding"/>
    <property type="evidence" value="ECO:0007669"/>
    <property type="project" value="UniProtKB-UniRule"/>
</dbReference>
<dbReference type="GO" id="GO:0004452">
    <property type="term" value="F:isopentenyl-diphosphate delta-isomerase activity"/>
    <property type="evidence" value="ECO:0007669"/>
    <property type="project" value="UniProtKB-UniRule"/>
</dbReference>
<evidence type="ECO:0000256" key="2">
    <source>
        <dbReference type="ARBA" id="ARBA00022490"/>
    </source>
</evidence>
<comment type="function">
    <text evidence="11">Involved in the biosynthesis of isoprenoids. Catalyzes the 1,3-allylic rearrangement of the homoallylic substrate isopentenyl (IPP) to its allylic isomer, dimethylallyl diphosphate (DMAPP).</text>
</comment>
<feature type="binding site" evidence="11">
    <location>
        <position position="192"/>
    </location>
    <ligand>
        <name>FMN</name>
        <dbReference type="ChEBI" id="CHEBI:58210"/>
    </ligand>
</feature>
<comment type="cofactor">
    <cofactor evidence="1 11">
        <name>FMN</name>
        <dbReference type="ChEBI" id="CHEBI:58210"/>
    </cofactor>
</comment>
<dbReference type="PANTHER" id="PTHR43665:SF1">
    <property type="entry name" value="ISOPENTENYL-DIPHOSPHATE DELTA-ISOMERASE"/>
    <property type="match status" value="1"/>
</dbReference>
<dbReference type="HAMAP" id="MF_00354">
    <property type="entry name" value="Idi_2"/>
    <property type="match status" value="1"/>
</dbReference>
<evidence type="ECO:0000256" key="6">
    <source>
        <dbReference type="ARBA" id="ARBA00022842"/>
    </source>
</evidence>
<keyword evidence="8 11" id="KW-0414">Isoprene biosynthesis</keyword>
<dbReference type="GO" id="GO:0008299">
    <property type="term" value="P:isoprenoid biosynthetic process"/>
    <property type="evidence" value="ECO:0007669"/>
    <property type="project" value="UniProtKB-UniRule"/>
</dbReference>
<sequence length="355" mass="38599">MQNETSKRKIEHIELALLESVERKEMNWFDEVILLHHALPDISPDEVDLSSNFAGKPVKAPIIIEAITGGSDLSKGINEALAIAASEFGVAIGVGSQRAMLEDKSLIDTYKIVRERAPDVPLIANLGMSHISTEKAVENAKAVVEAIEADALAIHLNFLQELLQPEGCREFPELFSNLVDISREVDVPLVVKEVGNGISGEVATLLESAGASYIDVAGAGGTNWAVIEGSRSGGLRRDTAYNFINWGIPTVIGIIEVRKHIKRAKIIGSGGIRTGIDAAKAIALGAHFVGAARPFLVSFKREGLDGIRSLLKRMIEELRLSMALTNSRSVEELRLSRRFVLTGRTLEWALQRNIL</sequence>
<protein>
    <recommendedName>
        <fullName evidence="11">Isopentenyl-diphosphate delta-isomerase</fullName>
        <shortName evidence="11">IPP isomerase</shortName>
        <ecNumber evidence="11">5.3.3.2</ecNumber>
    </recommendedName>
    <alternativeName>
        <fullName evidence="11">Isopentenyl diphosphate:dimethylallyl diphosphate isomerase</fullName>
    </alternativeName>
    <alternativeName>
        <fullName evidence="11">Isopentenyl pyrophosphate isomerase</fullName>
    </alternativeName>
    <alternativeName>
        <fullName evidence="11">Type 2 isopentenyl diphosphate isomerase</fullName>
        <shortName evidence="11">IDI-2</shortName>
    </alternativeName>
</protein>